<organism evidence="6 7">
    <name type="scientific">Ganoderma sinense ZZ0214-1</name>
    <dbReference type="NCBI Taxonomy" id="1077348"/>
    <lineage>
        <taxon>Eukaryota</taxon>
        <taxon>Fungi</taxon>
        <taxon>Dikarya</taxon>
        <taxon>Basidiomycota</taxon>
        <taxon>Agaricomycotina</taxon>
        <taxon>Agaricomycetes</taxon>
        <taxon>Polyporales</taxon>
        <taxon>Polyporaceae</taxon>
        <taxon>Ganoderma</taxon>
    </lineage>
</organism>
<evidence type="ECO:0000256" key="2">
    <source>
        <dbReference type="ARBA" id="ARBA00022679"/>
    </source>
</evidence>
<feature type="compositionally biased region" description="Low complexity" evidence="4">
    <location>
        <begin position="270"/>
        <end position="292"/>
    </location>
</feature>
<dbReference type="PROSITE" id="PS51683">
    <property type="entry name" value="SAM_OMT_II"/>
    <property type="match status" value="1"/>
</dbReference>
<dbReference type="AlphaFoldDB" id="A0A2G8S6Y6"/>
<dbReference type="InterPro" id="IPR016461">
    <property type="entry name" value="COMT-like"/>
</dbReference>
<protein>
    <recommendedName>
        <fullName evidence="5">O-methyltransferase C-terminal domain-containing protein</fullName>
    </recommendedName>
</protein>
<dbReference type="PANTHER" id="PTHR43712:SF2">
    <property type="entry name" value="O-METHYLTRANSFERASE CICE"/>
    <property type="match status" value="1"/>
</dbReference>
<dbReference type="EMBL" id="AYKW01000021">
    <property type="protein sequence ID" value="PIL29536.1"/>
    <property type="molecule type" value="Genomic_DNA"/>
</dbReference>
<dbReference type="InterPro" id="IPR029063">
    <property type="entry name" value="SAM-dependent_MTases_sf"/>
</dbReference>
<dbReference type="OrthoDB" id="2410195at2759"/>
<reference evidence="6 7" key="1">
    <citation type="journal article" date="2015" name="Sci. Rep.">
        <title>Chromosome-level genome map provides insights into diverse defense mechanisms in the medicinal fungus Ganoderma sinense.</title>
        <authorList>
            <person name="Zhu Y."/>
            <person name="Xu J."/>
            <person name="Sun C."/>
            <person name="Zhou S."/>
            <person name="Xu H."/>
            <person name="Nelson D.R."/>
            <person name="Qian J."/>
            <person name="Song J."/>
            <person name="Luo H."/>
            <person name="Xiang L."/>
            <person name="Li Y."/>
            <person name="Xu Z."/>
            <person name="Ji A."/>
            <person name="Wang L."/>
            <person name="Lu S."/>
            <person name="Hayward A."/>
            <person name="Sun W."/>
            <person name="Li X."/>
            <person name="Schwartz D.C."/>
            <person name="Wang Y."/>
            <person name="Chen S."/>
        </authorList>
    </citation>
    <scope>NUCLEOTIDE SEQUENCE [LARGE SCALE GENOMIC DNA]</scope>
    <source>
        <strain evidence="6 7">ZZ0214-1</strain>
    </source>
</reference>
<dbReference type="Gene3D" id="3.40.50.150">
    <property type="entry name" value="Vaccinia Virus protein VP39"/>
    <property type="match status" value="1"/>
</dbReference>
<dbReference type="Pfam" id="PF00891">
    <property type="entry name" value="Methyltransf_2"/>
    <property type="match status" value="1"/>
</dbReference>
<evidence type="ECO:0000259" key="5">
    <source>
        <dbReference type="Pfam" id="PF00891"/>
    </source>
</evidence>
<accession>A0A2G8S6Y6</accession>
<keyword evidence="1" id="KW-0489">Methyltransferase</keyword>
<evidence type="ECO:0000256" key="1">
    <source>
        <dbReference type="ARBA" id="ARBA00022603"/>
    </source>
</evidence>
<evidence type="ECO:0000256" key="4">
    <source>
        <dbReference type="SAM" id="MobiDB-lite"/>
    </source>
</evidence>
<dbReference type="STRING" id="1077348.A0A2G8S6Y6"/>
<proteinExistence type="predicted"/>
<dbReference type="SUPFAM" id="SSF53335">
    <property type="entry name" value="S-adenosyl-L-methionine-dependent methyltransferases"/>
    <property type="match status" value="1"/>
</dbReference>
<dbReference type="GO" id="GO:0032259">
    <property type="term" value="P:methylation"/>
    <property type="evidence" value="ECO:0007669"/>
    <property type="project" value="UniProtKB-KW"/>
</dbReference>
<sequence length="576" mass="62770">MTFSTLRALHAVIGGAIYDIERVYRERSQDSGLEYPSLDEPYYYTAQHTPEEELAEALKGDPAVAAASKRIVAACGQLATTVNKPWFGLMEDVQRGQFSSAIRFLETANIVEILREAGPAGLHVRDIHRQIFELRTNLKTAAPEDTAPLTPANLSLHASGHILRLLATGHYLREVAPDVFANNRASSYIDTGKSVAQLREAPEKKYNDTDGVAAFVAMTGDEALKFISCLTEWALPEKRATGTGTALARTDANFDYRAPPPELALAPSAADANGNGNVNGDAANGDANVNGDAAKEKEKEKERARYVAPFNLAFNTQLGYFPWLELRENAGRFVRFGHAMTGTRQWEIKHQILQGFSWEALPEGAVLVDVGGGIGAQSILVAQAHPHVHVVVEDREQVVSTAVSAWGPQYADLFASGRMSWRTRDFFEAWPPLTIPALGPVDAPAVFLLRLVMHDWKDEDCKRILSQLRAAAGPQTKLLIGDMLLPNACADAAAYEGADGSAVTFPFVTKDSPLLPNLGVANLHGYLIDIMMMGMFDAKERTVDELTALTLSAGWKIVEIRRTPGSMWAYTTAVPV</sequence>
<dbReference type="GO" id="GO:0008171">
    <property type="term" value="F:O-methyltransferase activity"/>
    <property type="evidence" value="ECO:0007669"/>
    <property type="project" value="InterPro"/>
</dbReference>
<keyword evidence="2" id="KW-0808">Transferase</keyword>
<feature type="region of interest" description="Disordered" evidence="4">
    <location>
        <begin position="270"/>
        <end position="297"/>
    </location>
</feature>
<evidence type="ECO:0000256" key="3">
    <source>
        <dbReference type="ARBA" id="ARBA00022691"/>
    </source>
</evidence>
<dbReference type="Proteomes" id="UP000230002">
    <property type="component" value="Unassembled WGS sequence"/>
</dbReference>
<comment type="caution">
    <text evidence="6">The sequence shown here is derived from an EMBL/GenBank/DDBJ whole genome shotgun (WGS) entry which is preliminary data.</text>
</comment>
<keyword evidence="3" id="KW-0949">S-adenosyl-L-methionine</keyword>
<evidence type="ECO:0000313" key="6">
    <source>
        <dbReference type="EMBL" id="PIL29536.1"/>
    </source>
</evidence>
<name>A0A2G8S6Y6_9APHY</name>
<dbReference type="InterPro" id="IPR036388">
    <property type="entry name" value="WH-like_DNA-bd_sf"/>
</dbReference>
<dbReference type="PANTHER" id="PTHR43712">
    <property type="entry name" value="PUTATIVE (AFU_ORTHOLOGUE AFUA_4G14580)-RELATED"/>
    <property type="match status" value="1"/>
</dbReference>
<keyword evidence="7" id="KW-1185">Reference proteome</keyword>
<feature type="domain" description="O-methyltransferase C-terminal" evidence="5">
    <location>
        <begin position="317"/>
        <end position="493"/>
    </location>
</feature>
<gene>
    <name evidence="6" type="ORF">GSI_08344</name>
</gene>
<dbReference type="Gene3D" id="1.10.10.10">
    <property type="entry name" value="Winged helix-like DNA-binding domain superfamily/Winged helix DNA-binding domain"/>
    <property type="match status" value="1"/>
</dbReference>
<evidence type="ECO:0000313" key="7">
    <source>
        <dbReference type="Proteomes" id="UP000230002"/>
    </source>
</evidence>
<dbReference type="InterPro" id="IPR001077">
    <property type="entry name" value="COMT_C"/>
</dbReference>